<comment type="caution">
    <text evidence="2">The sequence shown here is derived from an EMBL/GenBank/DDBJ whole genome shotgun (WGS) entry which is preliminary data.</text>
</comment>
<organism evidence="2 5">
    <name type="scientific">Macrosiphum euphorbiae</name>
    <name type="common">potato aphid</name>
    <dbReference type="NCBI Taxonomy" id="13131"/>
    <lineage>
        <taxon>Eukaryota</taxon>
        <taxon>Metazoa</taxon>
        <taxon>Ecdysozoa</taxon>
        <taxon>Arthropoda</taxon>
        <taxon>Hexapoda</taxon>
        <taxon>Insecta</taxon>
        <taxon>Pterygota</taxon>
        <taxon>Neoptera</taxon>
        <taxon>Paraneoptera</taxon>
        <taxon>Hemiptera</taxon>
        <taxon>Sternorrhyncha</taxon>
        <taxon>Aphidomorpha</taxon>
        <taxon>Aphidoidea</taxon>
        <taxon>Aphididae</taxon>
        <taxon>Macrosiphini</taxon>
        <taxon>Macrosiphum</taxon>
    </lineage>
</organism>
<evidence type="ECO:0000313" key="4">
    <source>
        <dbReference type="EMBL" id="CAI6373488.1"/>
    </source>
</evidence>
<dbReference type="AlphaFoldDB" id="A0AAV0XA81"/>
<protein>
    <recommendedName>
        <fullName evidence="6">BED-type domain-containing protein</fullName>
    </recommendedName>
</protein>
<sequence length="98" mass="11235">MGRHQTNPVKNLFFTYDINKNESVCTIEGCRRPVLKGNASHNLETHIRTTHPDEAIMLDEAKEDLKKTKFKTGVKRLNNDGNNSCSSKVRINIYFLDI</sequence>
<keyword evidence="5" id="KW-1185">Reference proteome</keyword>
<dbReference type="Proteomes" id="UP001160148">
    <property type="component" value="Unassembled WGS sequence"/>
</dbReference>
<evidence type="ECO:0000313" key="5">
    <source>
        <dbReference type="Proteomes" id="UP001160148"/>
    </source>
</evidence>
<name>A0AAV0XA81_9HEMI</name>
<dbReference type="EMBL" id="CARXXK010001098">
    <property type="protein sequence ID" value="CAI6373488.1"/>
    <property type="molecule type" value="Genomic_DNA"/>
</dbReference>
<dbReference type="EMBL" id="CARXXK010000004">
    <property type="protein sequence ID" value="CAI6364987.1"/>
    <property type="molecule type" value="Genomic_DNA"/>
</dbReference>
<evidence type="ECO:0000313" key="2">
    <source>
        <dbReference type="EMBL" id="CAI6364987.1"/>
    </source>
</evidence>
<accession>A0AAV0XA81</accession>
<gene>
    <name evidence="2" type="ORF">MEUPH1_LOCUS19747</name>
    <name evidence="3" type="ORF">MEUPH1_LOCUS26948</name>
    <name evidence="4" type="ORF">MEUPH1_LOCUS27233</name>
    <name evidence="1" type="ORF">MEUPH1_LOCUS8287</name>
</gene>
<proteinExistence type="predicted"/>
<evidence type="ECO:0000313" key="1">
    <source>
        <dbReference type="EMBL" id="CAI6351987.1"/>
    </source>
</evidence>
<dbReference type="EMBL" id="CARXXK010000001">
    <property type="protein sequence ID" value="CAI6351987.1"/>
    <property type="molecule type" value="Genomic_DNA"/>
</dbReference>
<dbReference type="EMBL" id="CARXXK010001085">
    <property type="protein sequence ID" value="CAI6373160.1"/>
    <property type="molecule type" value="Genomic_DNA"/>
</dbReference>
<evidence type="ECO:0008006" key="6">
    <source>
        <dbReference type="Google" id="ProtNLM"/>
    </source>
</evidence>
<reference evidence="2 5" key="1">
    <citation type="submission" date="2023-01" db="EMBL/GenBank/DDBJ databases">
        <authorList>
            <person name="Whitehead M."/>
        </authorList>
    </citation>
    <scope>NUCLEOTIDE SEQUENCE [LARGE SCALE GENOMIC DNA]</scope>
</reference>
<evidence type="ECO:0000313" key="3">
    <source>
        <dbReference type="EMBL" id="CAI6373160.1"/>
    </source>
</evidence>